<organism evidence="2 3">
    <name type="scientific">Corallococcus caeni</name>
    <dbReference type="NCBI Taxonomy" id="3082388"/>
    <lineage>
        <taxon>Bacteria</taxon>
        <taxon>Pseudomonadati</taxon>
        <taxon>Myxococcota</taxon>
        <taxon>Myxococcia</taxon>
        <taxon>Myxococcales</taxon>
        <taxon>Cystobacterineae</taxon>
        <taxon>Myxococcaceae</taxon>
        <taxon>Corallococcus</taxon>
    </lineage>
</organism>
<evidence type="ECO:0000313" key="2">
    <source>
        <dbReference type="EMBL" id="GMU06459.1"/>
    </source>
</evidence>
<dbReference type="Proteomes" id="UP001342631">
    <property type="component" value="Unassembled WGS sequence"/>
</dbReference>
<gene>
    <name evidence="2" type="ORF">ASNO1_27120</name>
</gene>
<proteinExistence type="predicted"/>
<sequence length="504" mass="54474">MRALLLMMTLSSGALAAESDAPLLPPELRLEGKTDGDAEARLSYSFFTPASTTVAAKVKLTAVASTSGGTATFVSFVTGSESKVTAAPGAELGATLSLAFHGEEEPQAQRTSNALRDSQKKRDIYDTCVEENNCTRAPAGDAFCDWRKEQLADERKDWGENIIQPVPPPAPDGRPNERTLELARWLKPDAFCPSKQKEVEALYQRAAALGGTPPESAFAEATSALLQCASSCEPGTLPEAVDIEWCKTDKLRLPPFPAAPSRERIDTLDEAHMCPAGKMRWKDYVLSGPNRRRMTRFPPAMINLGMRVGGKTFKHLVSVPDGDTLFKSGSTLLGTTTLGGSGYGLLNYGGETFSGELLARYLNDAEGNPDTARWCVPSGSVQNQDGSVGPAEVCKELPRGGPTRSRSFILEGYVGFVDNVRESFRVRAGFSVEKPMKRKPNWKLSVPTTLRIAGGEDGLFKGLVQLAPGISWERDAQGKTETTLGLTFALLGQARLFSEEFDRL</sequence>
<protein>
    <submittedName>
        <fullName evidence="2">Uncharacterized protein</fullName>
    </submittedName>
</protein>
<feature type="signal peptide" evidence="1">
    <location>
        <begin position="1"/>
        <end position="16"/>
    </location>
</feature>
<feature type="chain" id="PRO_5046653870" evidence="1">
    <location>
        <begin position="17"/>
        <end position="504"/>
    </location>
</feature>
<evidence type="ECO:0000313" key="3">
    <source>
        <dbReference type="Proteomes" id="UP001342631"/>
    </source>
</evidence>
<reference evidence="2 3" key="1">
    <citation type="journal article" date="2024" name="Arch. Microbiol.">
        <title>Corallococcus caeni sp. nov., a novel myxobacterium isolated from activated sludge.</title>
        <authorList>
            <person name="Tomita S."/>
            <person name="Nakai R."/>
            <person name="Kuroda K."/>
            <person name="Kurashita H."/>
            <person name="Hatamoto M."/>
            <person name="Yamaguchi T."/>
            <person name="Narihiro T."/>
        </authorList>
    </citation>
    <scope>NUCLEOTIDE SEQUENCE [LARGE SCALE GENOMIC DNA]</scope>
    <source>
        <strain evidence="2 3">NO1</strain>
    </source>
</reference>
<keyword evidence="1" id="KW-0732">Signal</keyword>
<name>A0ABQ6QR04_9BACT</name>
<dbReference type="RefSeq" id="WP_338277267.1">
    <property type="nucleotide sequence ID" value="NZ_BTTX01000002.1"/>
</dbReference>
<accession>A0ABQ6QR04</accession>
<evidence type="ECO:0000256" key="1">
    <source>
        <dbReference type="SAM" id="SignalP"/>
    </source>
</evidence>
<keyword evidence="3" id="KW-1185">Reference proteome</keyword>
<comment type="caution">
    <text evidence="2">The sequence shown here is derived from an EMBL/GenBank/DDBJ whole genome shotgun (WGS) entry which is preliminary data.</text>
</comment>
<dbReference type="EMBL" id="BTTX01000002">
    <property type="protein sequence ID" value="GMU06459.1"/>
    <property type="molecule type" value="Genomic_DNA"/>
</dbReference>